<organism evidence="2 3">
    <name type="scientific">Caenorhabditis auriculariae</name>
    <dbReference type="NCBI Taxonomy" id="2777116"/>
    <lineage>
        <taxon>Eukaryota</taxon>
        <taxon>Metazoa</taxon>
        <taxon>Ecdysozoa</taxon>
        <taxon>Nematoda</taxon>
        <taxon>Chromadorea</taxon>
        <taxon>Rhabditida</taxon>
        <taxon>Rhabditina</taxon>
        <taxon>Rhabditomorpha</taxon>
        <taxon>Rhabditoidea</taxon>
        <taxon>Rhabditidae</taxon>
        <taxon>Peloderinae</taxon>
        <taxon>Caenorhabditis</taxon>
    </lineage>
</organism>
<sequence length="187" mass="21121">MTTSSAKSDSHRTIVLQALPISIYSLLLIFYDAFMIVTSSISLVDDFWGQLIYVSFFVYSYLSGYVVPFSFIIGNSKKRKIFTSPLAIAITISIPQSFICVAYVLQTLSHMISEPVIKIAHLETLHMFAMSFKIVLILFTLSGYLLILWSVNRKKSEMTMSSVKNQSHITIVLQALPIAVYSFVSFY</sequence>
<dbReference type="Proteomes" id="UP000835052">
    <property type="component" value="Unassembled WGS sequence"/>
</dbReference>
<accession>A0A8S1HJL4</accession>
<dbReference type="AlphaFoldDB" id="A0A8S1HJL4"/>
<keyword evidence="1" id="KW-0472">Membrane</keyword>
<reference evidence="2" key="1">
    <citation type="submission" date="2020-10" db="EMBL/GenBank/DDBJ databases">
        <authorList>
            <person name="Kikuchi T."/>
        </authorList>
    </citation>
    <scope>NUCLEOTIDE SEQUENCE</scope>
    <source>
        <strain evidence="2">NKZ352</strain>
    </source>
</reference>
<comment type="caution">
    <text evidence="2">The sequence shown here is derived from an EMBL/GenBank/DDBJ whole genome shotgun (WGS) entry which is preliminary data.</text>
</comment>
<keyword evidence="1" id="KW-0812">Transmembrane</keyword>
<feature type="transmembrane region" description="Helical" evidence="1">
    <location>
        <begin position="86"/>
        <end position="105"/>
    </location>
</feature>
<feature type="transmembrane region" description="Helical" evidence="1">
    <location>
        <begin position="21"/>
        <end position="44"/>
    </location>
</feature>
<feature type="transmembrane region" description="Helical" evidence="1">
    <location>
        <begin position="50"/>
        <end position="74"/>
    </location>
</feature>
<evidence type="ECO:0000313" key="3">
    <source>
        <dbReference type="Proteomes" id="UP000835052"/>
    </source>
</evidence>
<evidence type="ECO:0000313" key="2">
    <source>
        <dbReference type="EMBL" id="CAD6196834.1"/>
    </source>
</evidence>
<feature type="transmembrane region" description="Helical" evidence="1">
    <location>
        <begin position="168"/>
        <end position="186"/>
    </location>
</feature>
<gene>
    <name evidence="2" type="ORF">CAUJ_LOCUS12745</name>
</gene>
<keyword evidence="3" id="KW-1185">Reference proteome</keyword>
<name>A0A8S1HJL4_9PELO</name>
<evidence type="ECO:0000256" key="1">
    <source>
        <dbReference type="SAM" id="Phobius"/>
    </source>
</evidence>
<protein>
    <submittedName>
        <fullName evidence="2">Uncharacterized protein</fullName>
    </submittedName>
</protein>
<keyword evidence="1" id="KW-1133">Transmembrane helix</keyword>
<feature type="transmembrane region" description="Helical" evidence="1">
    <location>
        <begin position="125"/>
        <end position="147"/>
    </location>
</feature>
<proteinExistence type="predicted"/>
<dbReference type="EMBL" id="CAJGYM010000080">
    <property type="protein sequence ID" value="CAD6196834.1"/>
    <property type="molecule type" value="Genomic_DNA"/>
</dbReference>